<dbReference type="AlphaFoldDB" id="A0A2P6PDR9"/>
<evidence type="ECO:0000313" key="1">
    <source>
        <dbReference type="EMBL" id="PRQ20063.1"/>
    </source>
</evidence>
<dbReference type="Gramene" id="PRQ20063">
    <property type="protein sequence ID" value="PRQ20063"/>
    <property type="gene ID" value="RchiOBHm_Chr7g0224071"/>
</dbReference>
<dbReference type="GO" id="GO:0005840">
    <property type="term" value="C:ribosome"/>
    <property type="evidence" value="ECO:0007669"/>
    <property type="project" value="UniProtKB-KW"/>
</dbReference>
<sequence length="165" mass="19154">MHAVKVTTHLRRTFIACRKSDVYLVFYGAHLMHAVNIITHLRHTYIARRKSGPFKRYGEDYGKLVVIVDVIDQNRACVATALPLMFTQKGLIIGRFPRRRPILEKLSNLFLIHLIWHGCMSGATDVKLVHQIFFFISFKTLFTACKVCLKWELNRSFTAHIILLK</sequence>
<dbReference type="Gene3D" id="2.30.30.30">
    <property type="match status" value="1"/>
</dbReference>
<dbReference type="EMBL" id="PDCK01000045">
    <property type="protein sequence ID" value="PRQ20063.1"/>
    <property type="molecule type" value="Genomic_DNA"/>
</dbReference>
<organism evidence="1 2">
    <name type="scientific">Rosa chinensis</name>
    <name type="common">China rose</name>
    <dbReference type="NCBI Taxonomy" id="74649"/>
    <lineage>
        <taxon>Eukaryota</taxon>
        <taxon>Viridiplantae</taxon>
        <taxon>Streptophyta</taxon>
        <taxon>Embryophyta</taxon>
        <taxon>Tracheophyta</taxon>
        <taxon>Spermatophyta</taxon>
        <taxon>Magnoliopsida</taxon>
        <taxon>eudicotyledons</taxon>
        <taxon>Gunneridae</taxon>
        <taxon>Pentapetalae</taxon>
        <taxon>rosids</taxon>
        <taxon>fabids</taxon>
        <taxon>Rosales</taxon>
        <taxon>Rosaceae</taxon>
        <taxon>Rosoideae</taxon>
        <taxon>Rosoideae incertae sedis</taxon>
        <taxon>Rosa</taxon>
    </lineage>
</organism>
<dbReference type="Proteomes" id="UP000238479">
    <property type="component" value="Chromosome 7"/>
</dbReference>
<dbReference type="InterPro" id="IPR014722">
    <property type="entry name" value="Rib_uL2_dom2"/>
</dbReference>
<gene>
    <name evidence="1" type="ORF">RchiOBHm_Chr7g0224071</name>
</gene>
<proteinExistence type="predicted"/>
<reference evidence="1 2" key="1">
    <citation type="journal article" date="2018" name="Nat. Genet.">
        <title>The Rosa genome provides new insights in the design of modern roses.</title>
        <authorList>
            <person name="Bendahmane M."/>
        </authorList>
    </citation>
    <scope>NUCLEOTIDE SEQUENCE [LARGE SCALE GENOMIC DNA]</scope>
    <source>
        <strain evidence="2">cv. Old Blush</strain>
    </source>
</reference>
<keyword evidence="2" id="KW-1185">Reference proteome</keyword>
<evidence type="ECO:0000313" key="2">
    <source>
        <dbReference type="Proteomes" id="UP000238479"/>
    </source>
</evidence>
<comment type="caution">
    <text evidence="1">The sequence shown here is derived from an EMBL/GenBank/DDBJ whole genome shotgun (WGS) entry which is preliminary data.</text>
</comment>
<accession>A0A2P6PDR9</accession>
<keyword evidence="1" id="KW-0687">Ribonucleoprotein</keyword>
<protein>
    <submittedName>
        <fullName evidence="1">Putative ribosomal protein L2 domain 2</fullName>
    </submittedName>
</protein>
<keyword evidence="1" id="KW-0689">Ribosomal protein</keyword>
<name>A0A2P6PDR9_ROSCH</name>